<gene>
    <name evidence="2" type="ORF">GTW58_12840</name>
</gene>
<organism evidence="2 3">
    <name type="scientific">Kocuria subflava</name>
    <dbReference type="NCBI Taxonomy" id="1736139"/>
    <lineage>
        <taxon>Bacteria</taxon>
        <taxon>Bacillati</taxon>
        <taxon>Actinomycetota</taxon>
        <taxon>Actinomycetes</taxon>
        <taxon>Micrococcales</taxon>
        <taxon>Micrococcaceae</taxon>
        <taxon>Kocuria</taxon>
    </lineage>
</organism>
<accession>A0A846TNK3</accession>
<evidence type="ECO:0000313" key="2">
    <source>
        <dbReference type="EMBL" id="NKE10788.1"/>
    </source>
</evidence>
<feature type="region of interest" description="Disordered" evidence="1">
    <location>
        <begin position="1"/>
        <end position="89"/>
    </location>
</feature>
<feature type="compositionally biased region" description="Polar residues" evidence="1">
    <location>
        <begin position="37"/>
        <end position="70"/>
    </location>
</feature>
<dbReference type="Proteomes" id="UP000521379">
    <property type="component" value="Unassembled WGS sequence"/>
</dbReference>
<protein>
    <submittedName>
        <fullName evidence="2">Uncharacterized protein</fullName>
    </submittedName>
</protein>
<keyword evidence="3" id="KW-1185">Reference proteome</keyword>
<feature type="compositionally biased region" description="Polar residues" evidence="1">
    <location>
        <begin position="1"/>
        <end position="10"/>
    </location>
</feature>
<dbReference type="RefSeq" id="WP_168023541.1">
    <property type="nucleotide sequence ID" value="NZ_JAAVUN010000059.1"/>
</dbReference>
<name>A0A846TNK3_9MICC</name>
<reference evidence="2 3" key="1">
    <citation type="submission" date="2020-02" db="EMBL/GenBank/DDBJ databases">
        <authorList>
            <person name="Sun Q."/>
        </authorList>
    </citation>
    <scope>NUCLEOTIDE SEQUENCE [LARGE SCALE GENOMIC DNA]</scope>
    <source>
        <strain evidence="2 3">YIM 13062</strain>
    </source>
</reference>
<evidence type="ECO:0000256" key="1">
    <source>
        <dbReference type="SAM" id="MobiDB-lite"/>
    </source>
</evidence>
<evidence type="ECO:0000313" key="3">
    <source>
        <dbReference type="Proteomes" id="UP000521379"/>
    </source>
</evidence>
<sequence>MNGKLNSKAPQSPLREIETIRSSPLLKTRDSEFFKSPSESRGPSKSLGIQQAVDSTQRDFLNSPRNSFSNYHWAPIKNPNPSRRPNTGEMESIRAAVELAATAKEMGLTWIVAQN</sequence>
<proteinExistence type="predicted"/>
<dbReference type="AlphaFoldDB" id="A0A846TNK3"/>
<dbReference type="EMBL" id="JAAVUN010000059">
    <property type="protein sequence ID" value="NKE10788.1"/>
    <property type="molecule type" value="Genomic_DNA"/>
</dbReference>
<comment type="caution">
    <text evidence="2">The sequence shown here is derived from an EMBL/GenBank/DDBJ whole genome shotgun (WGS) entry which is preliminary data.</text>
</comment>